<keyword evidence="4" id="KW-0325">Glycoprotein</keyword>
<organism evidence="6 7">
    <name type="scientific">Eucalyptus globulus</name>
    <name type="common">Tasmanian blue gum</name>
    <dbReference type="NCBI Taxonomy" id="34317"/>
    <lineage>
        <taxon>Eukaryota</taxon>
        <taxon>Viridiplantae</taxon>
        <taxon>Streptophyta</taxon>
        <taxon>Embryophyta</taxon>
        <taxon>Tracheophyta</taxon>
        <taxon>Spermatophyta</taxon>
        <taxon>Magnoliopsida</taxon>
        <taxon>eudicotyledons</taxon>
        <taxon>Gunneridae</taxon>
        <taxon>Pentapetalae</taxon>
        <taxon>rosids</taxon>
        <taxon>malvids</taxon>
        <taxon>Myrtales</taxon>
        <taxon>Myrtaceae</taxon>
        <taxon>Myrtoideae</taxon>
        <taxon>Eucalypteae</taxon>
        <taxon>Eucalyptus</taxon>
    </lineage>
</organism>
<keyword evidence="2" id="KW-0732">Signal</keyword>
<proteinExistence type="inferred from homology"/>
<dbReference type="CDD" id="cd01837">
    <property type="entry name" value="SGNH_plant_lipase_like"/>
    <property type="match status" value="1"/>
</dbReference>
<dbReference type="PANTHER" id="PTHR22835">
    <property type="entry name" value="ZINC FINGER FYVE DOMAIN CONTAINING PROTEIN"/>
    <property type="match status" value="1"/>
</dbReference>
<comment type="caution">
    <text evidence="6">The sequence shown here is derived from an EMBL/GenBank/DDBJ whole genome shotgun (WGS) entry which is preliminary data.</text>
</comment>
<dbReference type="AlphaFoldDB" id="A0ABD3ITT3"/>
<reference evidence="6 7" key="1">
    <citation type="submission" date="2024-11" db="EMBL/GenBank/DDBJ databases">
        <title>Chromosome-level genome assembly of Eucalyptus globulus Labill. provides insights into its genome evolution.</title>
        <authorList>
            <person name="Li X."/>
        </authorList>
    </citation>
    <scope>NUCLEOTIDE SEQUENCE [LARGE SCALE GENOMIC DNA]</scope>
    <source>
        <strain evidence="6">CL2024</strain>
        <tissue evidence="6">Fresh tender leaves</tissue>
    </source>
</reference>
<evidence type="ECO:0000256" key="3">
    <source>
        <dbReference type="ARBA" id="ARBA00022801"/>
    </source>
</evidence>
<evidence type="ECO:0000256" key="5">
    <source>
        <dbReference type="SAM" id="Coils"/>
    </source>
</evidence>
<evidence type="ECO:0000256" key="1">
    <source>
        <dbReference type="ARBA" id="ARBA00008668"/>
    </source>
</evidence>
<dbReference type="InterPro" id="IPR001087">
    <property type="entry name" value="GDSL"/>
</dbReference>
<gene>
    <name evidence="6" type="ORF">ACJRO7_009195</name>
</gene>
<evidence type="ECO:0000256" key="2">
    <source>
        <dbReference type="ARBA" id="ARBA00022729"/>
    </source>
</evidence>
<evidence type="ECO:0000313" key="7">
    <source>
        <dbReference type="Proteomes" id="UP001634007"/>
    </source>
</evidence>
<keyword evidence="3" id="KW-0378">Hydrolase</keyword>
<dbReference type="Gene3D" id="3.40.50.1110">
    <property type="entry name" value="SGNH hydrolase"/>
    <property type="match status" value="1"/>
</dbReference>
<sequence length="373" mass="40864">MATTRGEGSFVPSLRTLSYYAVMLGLCLGLPSSAASRCKRKPVIFNFGDSNSDTGGFSAGLGINFTLPAGRAFFHEATGRLCDGRLTIDFLCESLNTSFLSPYLESLGPNFSNGANFAVAGAATIPRYQPFSLGVQLRQFLLFRSRSPLLLSRGHANLVGEDGFADALYTIDIGQNDLVIQFTTLPYSQVIGNILVFVEEIRFAIWSIYQSGGKNFWVHNTGPLGCLPNLLVTTAHDASDIDELGCLRSHNDAAREFNRRLQSLCEELRCQMKNATIVYIDVFAIKYDLIANHVEHGFENPLMACCGNGGPPYNYNPNITCGRSGYTVCNEASRHVNWDGVHYTEAANSFVATRILSSNYSTPPVAFDFFCNV</sequence>
<dbReference type="GO" id="GO:0016787">
    <property type="term" value="F:hydrolase activity"/>
    <property type="evidence" value="ECO:0007669"/>
    <property type="project" value="UniProtKB-KW"/>
</dbReference>
<dbReference type="Proteomes" id="UP001634007">
    <property type="component" value="Unassembled WGS sequence"/>
</dbReference>
<keyword evidence="5" id="KW-0175">Coiled coil</keyword>
<accession>A0ABD3ITT3</accession>
<dbReference type="Pfam" id="PF00657">
    <property type="entry name" value="Lipase_GDSL"/>
    <property type="match status" value="1"/>
</dbReference>
<name>A0ABD3ITT3_EUCGL</name>
<dbReference type="EMBL" id="JBJKBG010000011">
    <property type="protein sequence ID" value="KAL3717718.1"/>
    <property type="molecule type" value="Genomic_DNA"/>
</dbReference>
<evidence type="ECO:0000313" key="6">
    <source>
        <dbReference type="EMBL" id="KAL3717718.1"/>
    </source>
</evidence>
<dbReference type="PANTHER" id="PTHR22835:SF158">
    <property type="entry name" value="GDSL ESTERASE_LIPASE LIP-4-LIKE ISOFORM X1"/>
    <property type="match status" value="1"/>
</dbReference>
<protein>
    <recommendedName>
        <fullName evidence="8">GDSL esterase/lipase</fullName>
    </recommendedName>
</protein>
<keyword evidence="7" id="KW-1185">Reference proteome</keyword>
<evidence type="ECO:0008006" key="8">
    <source>
        <dbReference type="Google" id="ProtNLM"/>
    </source>
</evidence>
<comment type="similarity">
    <text evidence="1">Belongs to the 'GDSL' lipolytic enzyme family.</text>
</comment>
<dbReference type="SUPFAM" id="SSF52266">
    <property type="entry name" value="SGNH hydrolase"/>
    <property type="match status" value="1"/>
</dbReference>
<evidence type="ECO:0000256" key="4">
    <source>
        <dbReference type="ARBA" id="ARBA00023180"/>
    </source>
</evidence>
<dbReference type="InterPro" id="IPR035669">
    <property type="entry name" value="SGNH_plant_lipase-like"/>
</dbReference>
<feature type="coiled-coil region" evidence="5">
    <location>
        <begin position="247"/>
        <end position="278"/>
    </location>
</feature>
<dbReference type="InterPro" id="IPR036514">
    <property type="entry name" value="SGNH_hydro_sf"/>
</dbReference>